<evidence type="ECO:0000256" key="7">
    <source>
        <dbReference type="SAM" id="Phobius"/>
    </source>
</evidence>
<evidence type="ECO:0000259" key="8">
    <source>
        <dbReference type="PROSITE" id="PS51004"/>
    </source>
</evidence>
<dbReference type="GO" id="GO:0030215">
    <property type="term" value="F:semaphorin receptor binding"/>
    <property type="evidence" value="ECO:0007669"/>
    <property type="project" value="InterPro"/>
</dbReference>
<comment type="subcellular location">
    <subcellularLocation>
        <location evidence="1">Membrane</location>
    </subcellularLocation>
</comment>
<feature type="compositionally biased region" description="Basic and acidic residues" evidence="6">
    <location>
        <begin position="490"/>
        <end position="499"/>
    </location>
</feature>
<organism evidence="9 10">
    <name type="scientific">Lingula anatina</name>
    <name type="common">Brachiopod</name>
    <name type="synonym">Lingula unguis</name>
    <dbReference type="NCBI Taxonomy" id="7574"/>
    <lineage>
        <taxon>Eukaryota</taxon>
        <taxon>Metazoa</taxon>
        <taxon>Spiralia</taxon>
        <taxon>Lophotrochozoa</taxon>
        <taxon>Brachiopoda</taxon>
        <taxon>Linguliformea</taxon>
        <taxon>Lingulata</taxon>
        <taxon>Lingulida</taxon>
        <taxon>Linguloidea</taxon>
        <taxon>Lingulidae</taxon>
        <taxon>Lingula</taxon>
    </lineage>
</organism>
<accession>A0A1S3JVU9</accession>
<dbReference type="SMART" id="SM00423">
    <property type="entry name" value="PSI"/>
    <property type="match status" value="1"/>
</dbReference>
<keyword evidence="2 7" id="KW-0472">Membrane</keyword>
<evidence type="ECO:0000313" key="11">
    <source>
        <dbReference type="RefSeq" id="XP_013414418.1"/>
    </source>
</evidence>
<feature type="region of interest" description="Disordered" evidence="6">
    <location>
        <begin position="564"/>
        <end position="584"/>
    </location>
</feature>
<name>A0A1S3JVU9_LINAN</name>
<feature type="transmembrane region" description="Helical" evidence="7">
    <location>
        <begin position="529"/>
        <end position="551"/>
    </location>
</feature>
<feature type="compositionally biased region" description="Polar residues" evidence="6">
    <location>
        <begin position="465"/>
        <end position="475"/>
    </location>
</feature>
<dbReference type="GO" id="GO:0030335">
    <property type="term" value="P:positive regulation of cell migration"/>
    <property type="evidence" value="ECO:0007669"/>
    <property type="project" value="TreeGrafter"/>
</dbReference>
<evidence type="ECO:0000256" key="1">
    <source>
        <dbReference type="ARBA" id="ARBA00004370"/>
    </source>
</evidence>
<dbReference type="GeneID" id="106176530"/>
<evidence type="ECO:0000313" key="10">
    <source>
        <dbReference type="RefSeq" id="XP_013414417.1"/>
    </source>
</evidence>
<dbReference type="STRING" id="7574.A0A1S3JVU9"/>
<keyword evidence="4" id="KW-0325">Glycoprotein</keyword>
<dbReference type="InterPro" id="IPR036352">
    <property type="entry name" value="Semap_dom_sf"/>
</dbReference>
<gene>
    <name evidence="10 11" type="primary">LOC106176530</name>
</gene>
<dbReference type="PANTHER" id="PTHR11036">
    <property type="entry name" value="SEMAPHORIN"/>
    <property type="match status" value="1"/>
</dbReference>
<dbReference type="InterPro" id="IPR016201">
    <property type="entry name" value="PSI"/>
</dbReference>
<dbReference type="InterPro" id="IPR015943">
    <property type="entry name" value="WD40/YVTN_repeat-like_dom_sf"/>
</dbReference>
<feature type="compositionally biased region" description="Basic and acidic residues" evidence="6">
    <location>
        <begin position="564"/>
        <end position="573"/>
    </location>
</feature>
<dbReference type="Gene3D" id="2.130.10.10">
    <property type="entry name" value="YVTN repeat-like/Quinoprotein amine dehydrogenase"/>
    <property type="match status" value="1"/>
</dbReference>
<dbReference type="Proteomes" id="UP000085678">
    <property type="component" value="Unplaced"/>
</dbReference>
<proteinExistence type="predicted"/>
<dbReference type="RefSeq" id="XP_013414418.1">
    <property type="nucleotide sequence ID" value="XM_013558964.1"/>
</dbReference>
<evidence type="ECO:0000313" key="9">
    <source>
        <dbReference type="Proteomes" id="UP000085678"/>
    </source>
</evidence>
<keyword evidence="9" id="KW-1185">Reference proteome</keyword>
<feature type="compositionally biased region" description="Low complexity" evidence="6">
    <location>
        <begin position="476"/>
        <end position="487"/>
    </location>
</feature>
<evidence type="ECO:0000256" key="5">
    <source>
        <dbReference type="PROSITE-ProRule" id="PRU00352"/>
    </source>
</evidence>
<evidence type="ECO:0000256" key="3">
    <source>
        <dbReference type="ARBA" id="ARBA00023157"/>
    </source>
</evidence>
<dbReference type="AlphaFoldDB" id="A0A1S3JVU9"/>
<dbReference type="GO" id="GO:0071526">
    <property type="term" value="P:semaphorin-plexin signaling pathway"/>
    <property type="evidence" value="ECO:0007669"/>
    <property type="project" value="TreeGrafter"/>
</dbReference>
<feature type="domain" description="Sema" evidence="8">
    <location>
        <begin position="1"/>
        <end position="384"/>
    </location>
</feature>
<protein>
    <submittedName>
        <fullName evidence="10 11">Semaphorin-1A-like</fullName>
    </submittedName>
</protein>
<dbReference type="Pfam" id="PF01437">
    <property type="entry name" value="PSI"/>
    <property type="match status" value="1"/>
</dbReference>
<evidence type="ECO:0000256" key="2">
    <source>
        <dbReference type="ARBA" id="ARBA00023136"/>
    </source>
</evidence>
<dbReference type="Pfam" id="PF01403">
    <property type="entry name" value="Sema"/>
    <property type="match status" value="1"/>
</dbReference>
<dbReference type="RefSeq" id="XP_013414417.1">
    <property type="nucleotide sequence ID" value="XM_013558963.1"/>
</dbReference>
<dbReference type="GO" id="GO:0045499">
    <property type="term" value="F:chemorepellent activity"/>
    <property type="evidence" value="ECO:0007669"/>
    <property type="project" value="TreeGrafter"/>
</dbReference>
<dbReference type="InterPro" id="IPR001627">
    <property type="entry name" value="Semap_dom"/>
</dbReference>
<comment type="caution">
    <text evidence="5">Lacks conserved residue(s) required for the propagation of feature annotation.</text>
</comment>
<keyword evidence="7" id="KW-0812">Transmembrane</keyword>
<dbReference type="PROSITE" id="PS51004">
    <property type="entry name" value="SEMA"/>
    <property type="match status" value="1"/>
</dbReference>
<sequence length="639" mass="70177">MLQKTQDELFVCGTYACSPSCKTYRIQQTLDGGINYRQIGSLSNAKGVAPYLPQSNSTALYAGGKIYTATELHFDGNEPVIYNGDIRVQRNSMMLNVPTHFVSSMEYEDKIYFFFSEPAVEYINCGKAIFSRVARVCKNDQGGKILLKKEFTTFFKTRLNCSIPGDYPFYFDEIQATSDMHKGNYMSSSDQSNATDMIYAVFNTPQNSIQGSAICAFRFSDIIHAFRGTFKEQKGKDYNWQSAPLDSIPSPHPAECANSSTVIDDMTLNFVQEHPMMESAVPAFGGQPVVMATSLTSTFTQMAVDWQRRAGDGRYYDIMFIGRSDGYVLKTINKGRGSAIETVTIEEIEVFRNKPFTSMKIFRNPNGEEKLIVVSAHQVKTIPLHRCHLQKTCSACVALQDPYCSWTEGKCENSINGIQNIYQGVNSSCPADPSTTKESTRVTTPAPAVTCAPCICPQPTVGGSQTSPLNNNNGKTVVTSTASSSPVDGAGDKKKDQDIKNSSAEALPNGDVRVAAASVGGGETAYSPVVLGIAVVVAIVVSLFVGFLSGYKFSTYNKSRRRDNIDTSYKEPNVELQKSPGPDYYSSNFNDNSGGYKDVQKQLNVVLNIPKNPSKLPNGSPETKVHVPENQQKVRKVYL</sequence>
<dbReference type="PANTHER" id="PTHR11036:SF127">
    <property type="entry name" value="SEMAPHORIN-1A"/>
    <property type="match status" value="1"/>
</dbReference>
<dbReference type="Gene3D" id="3.30.1680.10">
    <property type="entry name" value="ligand-binding face of the semaphorins, domain 2"/>
    <property type="match status" value="1"/>
</dbReference>
<dbReference type="GO" id="GO:0005886">
    <property type="term" value="C:plasma membrane"/>
    <property type="evidence" value="ECO:0007669"/>
    <property type="project" value="TreeGrafter"/>
</dbReference>
<dbReference type="SUPFAM" id="SSF103575">
    <property type="entry name" value="Plexin repeat"/>
    <property type="match status" value="1"/>
</dbReference>
<keyword evidence="7" id="KW-1133">Transmembrane helix</keyword>
<dbReference type="SUPFAM" id="SSF101912">
    <property type="entry name" value="Sema domain"/>
    <property type="match status" value="1"/>
</dbReference>
<dbReference type="OrthoDB" id="9988752at2759"/>
<reference evidence="10 11" key="1">
    <citation type="submission" date="2025-04" db="UniProtKB">
        <authorList>
            <consortium name="RefSeq"/>
        </authorList>
    </citation>
    <scope>IDENTIFICATION</scope>
    <source>
        <tissue evidence="10 11">Gonads</tissue>
    </source>
</reference>
<dbReference type="KEGG" id="lak:106176530"/>
<dbReference type="SMART" id="SM00630">
    <property type="entry name" value="Sema"/>
    <property type="match status" value="1"/>
</dbReference>
<feature type="region of interest" description="Disordered" evidence="6">
    <location>
        <begin position="465"/>
        <end position="505"/>
    </location>
</feature>
<dbReference type="InterPro" id="IPR002165">
    <property type="entry name" value="Plexin_repeat"/>
</dbReference>
<dbReference type="GO" id="GO:0007411">
    <property type="term" value="P:axon guidance"/>
    <property type="evidence" value="ECO:0007669"/>
    <property type="project" value="TreeGrafter"/>
</dbReference>
<keyword evidence="3" id="KW-1015">Disulfide bond</keyword>
<dbReference type="InterPro" id="IPR027231">
    <property type="entry name" value="Semaphorin"/>
</dbReference>
<evidence type="ECO:0000256" key="6">
    <source>
        <dbReference type="SAM" id="MobiDB-lite"/>
    </source>
</evidence>
<evidence type="ECO:0000256" key="4">
    <source>
        <dbReference type="ARBA" id="ARBA00023180"/>
    </source>
</evidence>